<dbReference type="EMBL" id="CP002456">
    <property type="protein sequence ID" value="ADU91108.1"/>
    <property type="molecule type" value="Genomic_DNA"/>
</dbReference>
<evidence type="ECO:0000313" key="2">
    <source>
        <dbReference type="Proteomes" id="UP000007472"/>
    </source>
</evidence>
<proteinExistence type="predicted"/>
<dbReference type="Gene3D" id="1.25.10.10">
    <property type="entry name" value="Leucine-rich Repeat Variant"/>
    <property type="match status" value="1"/>
</dbReference>
<dbReference type="AlphaFoldDB" id="A0A654KFA5"/>
<dbReference type="InterPro" id="IPR011989">
    <property type="entry name" value="ARM-like"/>
</dbReference>
<dbReference type="SUPFAM" id="SSF48371">
    <property type="entry name" value="ARM repeat"/>
    <property type="match status" value="1"/>
</dbReference>
<name>A0A654KFA5_TAYEM</name>
<dbReference type="InterPro" id="IPR016024">
    <property type="entry name" value="ARM-type_fold"/>
</dbReference>
<evidence type="ECO:0000313" key="1">
    <source>
        <dbReference type="EMBL" id="ADU91108.1"/>
    </source>
</evidence>
<protein>
    <submittedName>
        <fullName evidence="1">Leucine rich repeat variant</fullName>
    </submittedName>
</protein>
<gene>
    <name evidence="1" type="ordered locus">TEQUI_0152</name>
</gene>
<sequence>MKKEDIRTVENIDDMSNMSEIAYLENLSFSKKRALIKDPNTSIKIIEHLSNDKDKWIRYAIACLGNLPSELVEKLANDSEKEVRRIIQNNYGKTKGLKI</sequence>
<dbReference type="KEGG" id="teq:TEQUI_0152"/>
<reference evidence="1 2" key="1">
    <citation type="journal article" date="2011" name="J. Bacteriol.">
        <title>Genome sequence of Taylorella equigenitalis MCE9, the causative agent of contagious equine metritis.</title>
        <authorList>
            <person name="Hebert L."/>
            <person name="Moumen B."/>
            <person name="Duquesne F."/>
            <person name="Breuil M.F."/>
            <person name="Laugier C."/>
            <person name="Batto J.M."/>
            <person name="Renault P."/>
            <person name="Petry S."/>
        </authorList>
    </citation>
    <scope>NUCLEOTIDE SEQUENCE [LARGE SCALE GENOMIC DNA]</scope>
    <source>
        <strain evidence="1 2">MCE9</strain>
    </source>
</reference>
<organism evidence="1 2">
    <name type="scientific">Taylorella equigenitalis (strain MCE9)</name>
    <dbReference type="NCBI Taxonomy" id="937774"/>
    <lineage>
        <taxon>Bacteria</taxon>
        <taxon>Pseudomonadati</taxon>
        <taxon>Pseudomonadota</taxon>
        <taxon>Betaproteobacteria</taxon>
        <taxon>Burkholderiales</taxon>
        <taxon>Alcaligenaceae</taxon>
        <taxon>Taylorella</taxon>
    </lineage>
</organism>
<accession>A0A654KFA5</accession>
<dbReference type="Proteomes" id="UP000007472">
    <property type="component" value="Chromosome"/>
</dbReference>